<dbReference type="EMBL" id="QJVJ01000003">
    <property type="protein sequence ID" value="PYI55742.1"/>
    <property type="molecule type" value="Genomic_DNA"/>
</dbReference>
<comment type="caution">
    <text evidence="1">The sequence shown here is derived from an EMBL/GenBank/DDBJ whole genome shotgun (WGS) entry which is preliminary data.</text>
</comment>
<sequence>MISSRAFVPPCPQDCALRVFSRTWPIARDRGTLEDRLITVIIPEPAAIVNDTLTFAMKTIDPSDEITPDKPAITRGLAP</sequence>
<organism evidence="1 2">
    <name type="scientific">Paenibacillus flagellatus</name>
    <dbReference type="NCBI Taxonomy" id="2211139"/>
    <lineage>
        <taxon>Bacteria</taxon>
        <taxon>Bacillati</taxon>
        <taxon>Bacillota</taxon>
        <taxon>Bacilli</taxon>
        <taxon>Bacillales</taxon>
        <taxon>Paenibacillaceae</taxon>
        <taxon>Paenibacillus</taxon>
    </lineage>
</organism>
<gene>
    <name evidence="1" type="ORF">DLM86_08460</name>
</gene>
<proteinExistence type="predicted"/>
<name>A0A2V5KA19_9BACL</name>
<reference evidence="1 2" key="1">
    <citation type="submission" date="2018-05" db="EMBL/GenBank/DDBJ databases">
        <title>Paenibacillus flagellatus sp. nov., isolated from selenium mineral soil.</title>
        <authorList>
            <person name="Dai X."/>
        </authorList>
    </citation>
    <scope>NUCLEOTIDE SEQUENCE [LARGE SCALE GENOMIC DNA]</scope>
    <source>
        <strain evidence="1 2">DXL2</strain>
    </source>
</reference>
<evidence type="ECO:0000313" key="2">
    <source>
        <dbReference type="Proteomes" id="UP000247476"/>
    </source>
</evidence>
<protein>
    <submittedName>
        <fullName evidence="1">Uncharacterized protein</fullName>
    </submittedName>
</protein>
<accession>A0A2V5KA19</accession>
<dbReference type="Proteomes" id="UP000247476">
    <property type="component" value="Unassembled WGS sequence"/>
</dbReference>
<keyword evidence="2" id="KW-1185">Reference proteome</keyword>
<dbReference type="AlphaFoldDB" id="A0A2V5KA19"/>
<evidence type="ECO:0000313" key="1">
    <source>
        <dbReference type="EMBL" id="PYI55742.1"/>
    </source>
</evidence>